<sequence>MSQKVSTLIPEAKPTTEYVVHDLFQDEGKDVLGTLKASDTLELLVKTGGACRMDPDIGMIQDDKKNKQVWVKQVEPKVDNKWSYAVVYMDNSHIGDRYFMSEKISTLIPGEKDVSEYTVEDLFKDEVFKDMKGSNLELKVATGGGCRMVKLVPKK</sequence>
<dbReference type="EMBL" id="OC927986">
    <property type="protein sequence ID" value="CAD7657525.1"/>
    <property type="molecule type" value="Genomic_DNA"/>
</dbReference>
<dbReference type="Proteomes" id="UP000728032">
    <property type="component" value="Unassembled WGS sequence"/>
</dbReference>
<keyword evidence="2" id="KW-1185">Reference proteome</keyword>
<evidence type="ECO:0000313" key="2">
    <source>
        <dbReference type="Proteomes" id="UP000728032"/>
    </source>
</evidence>
<dbReference type="Gene3D" id="2.60.40.1180">
    <property type="entry name" value="Golgi alpha-mannosidase II"/>
    <property type="match status" value="1"/>
</dbReference>
<proteinExistence type="predicted"/>
<dbReference type="InterPro" id="IPR013780">
    <property type="entry name" value="Glyco_hydro_b"/>
</dbReference>
<reference evidence="1" key="1">
    <citation type="submission" date="2020-11" db="EMBL/GenBank/DDBJ databases">
        <authorList>
            <person name="Tran Van P."/>
        </authorList>
    </citation>
    <scope>NUCLEOTIDE SEQUENCE</scope>
</reference>
<organism evidence="1">
    <name type="scientific">Oppiella nova</name>
    <dbReference type="NCBI Taxonomy" id="334625"/>
    <lineage>
        <taxon>Eukaryota</taxon>
        <taxon>Metazoa</taxon>
        <taxon>Ecdysozoa</taxon>
        <taxon>Arthropoda</taxon>
        <taxon>Chelicerata</taxon>
        <taxon>Arachnida</taxon>
        <taxon>Acari</taxon>
        <taxon>Acariformes</taxon>
        <taxon>Sarcoptiformes</taxon>
        <taxon>Oribatida</taxon>
        <taxon>Brachypylina</taxon>
        <taxon>Oppioidea</taxon>
        <taxon>Oppiidae</taxon>
        <taxon>Oppiella</taxon>
    </lineage>
</organism>
<protein>
    <submittedName>
        <fullName evidence="1">Uncharacterized protein</fullName>
    </submittedName>
</protein>
<gene>
    <name evidence="1" type="ORF">ONB1V03_LOCUS14153</name>
</gene>
<dbReference type="AlphaFoldDB" id="A0A7R9MC77"/>
<dbReference type="OrthoDB" id="5795902at2759"/>
<accession>A0A7R9MC77</accession>
<dbReference type="EMBL" id="CAJPVJ010013161">
    <property type="protein sequence ID" value="CAG2174711.1"/>
    <property type="molecule type" value="Genomic_DNA"/>
</dbReference>
<name>A0A7R9MC77_9ACAR</name>
<evidence type="ECO:0000313" key="1">
    <source>
        <dbReference type="EMBL" id="CAD7657525.1"/>
    </source>
</evidence>